<evidence type="ECO:0000313" key="1">
    <source>
        <dbReference type="EMBL" id="KAK8178154.1"/>
    </source>
</evidence>
<reference evidence="1 2" key="1">
    <citation type="journal article" date="2022" name="G3 (Bethesda)">
        <title>Enemy or ally: a genomic approach to elucidate the lifestyle of Phyllosticta citrichinaensis.</title>
        <authorList>
            <person name="Buijs V.A."/>
            <person name="Groenewald J.Z."/>
            <person name="Haridas S."/>
            <person name="LaButti K.M."/>
            <person name="Lipzen A."/>
            <person name="Martin F.M."/>
            <person name="Barry K."/>
            <person name="Grigoriev I.V."/>
            <person name="Crous P.W."/>
            <person name="Seidl M.F."/>
        </authorList>
    </citation>
    <scope>NUCLEOTIDE SEQUENCE [LARGE SCALE GENOMIC DNA]</scope>
    <source>
        <strain evidence="1 2">CBS 129764</strain>
    </source>
</reference>
<evidence type="ECO:0000313" key="2">
    <source>
        <dbReference type="Proteomes" id="UP001456524"/>
    </source>
</evidence>
<sequence length="269" mass="29254">MSPFQNGLSNTNLDEVPLPAASYNELPNIDDMRDIAVKHAGAHARLLGLITAPLQHPRRSGHGLREDPRAQSSDFVLCSPRDPTKTANLRGLYFTASSEDKMAAYEYTTEEGEDLSAHADFVAEFSKTVLDLGVQRIFALTAKTLGHDQVLTEFEMSDLCSTVLVANPSWIPSASEPGQSTSTDWIATPDYAAYAPDSDNVPGIVMLKCTETESNGHYNFTCSTTRTGTHYQKQKNTLTGEFMLNGEPVPEGSEAYAVISRASALVEAF</sequence>
<organism evidence="1 2">
    <name type="scientific">Phyllosticta citrichinensis</name>
    <dbReference type="NCBI Taxonomy" id="1130410"/>
    <lineage>
        <taxon>Eukaryota</taxon>
        <taxon>Fungi</taxon>
        <taxon>Dikarya</taxon>
        <taxon>Ascomycota</taxon>
        <taxon>Pezizomycotina</taxon>
        <taxon>Dothideomycetes</taxon>
        <taxon>Dothideomycetes incertae sedis</taxon>
        <taxon>Botryosphaeriales</taxon>
        <taxon>Phyllostictaceae</taxon>
        <taxon>Phyllosticta</taxon>
    </lineage>
</organism>
<dbReference type="Proteomes" id="UP001456524">
    <property type="component" value="Unassembled WGS sequence"/>
</dbReference>
<protein>
    <submittedName>
        <fullName evidence="1">Uncharacterized protein</fullName>
    </submittedName>
</protein>
<proteinExistence type="predicted"/>
<dbReference type="EMBL" id="JBBWUH010000001">
    <property type="protein sequence ID" value="KAK8178154.1"/>
    <property type="molecule type" value="Genomic_DNA"/>
</dbReference>
<gene>
    <name evidence="1" type="ORF">IWX90DRAFT_411539</name>
</gene>
<accession>A0ABR1Y914</accession>
<comment type="caution">
    <text evidence="1">The sequence shown here is derived from an EMBL/GenBank/DDBJ whole genome shotgun (WGS) entry which is preliminary data.</text>
</comment>
<keyword evidence="2" id="KW-1185">Reference proteome</keyword>
<name>A0ABR1Y914_9PEZI</name>